<dbReference type="InterPro" id="IPR011989">
    <property type="entry name" value="ARM-like"/>
</dbReference>
<evidence type="ECO:0000256" key="4">
    <source>
        <dbReference type="ARBA" id="ARBA00023242"/>
    </source>
</evidence>
<dbReference type="Pfam" id="PF25758">
    <property type="entry name" value="TPR_IPO11"/>
    <property type="match status" value="1"/>
</dbReference>
<dbReference type="AlphaFoldDB" id="A0A165DQ08"/>
<dbReference type="GO" id="GO:0006606">
    <property type="term" value="P:protein import into nucleus"/>
    <property type="evidence" value="ECO:0007669"/>
    <property type="project" value="TreeGrafter"/>
</dbReference>
<dbReference type="Proteomes" id="UP000076842">
    <property type="component" value="Unassembled WGS sequence"/>
</dbReference>
<keyword evidence="7" id="KW-1185">Reference proteome</keyword>
<evidence type="ECO:0000313" key="7">
    <source>
        <dbReference type="Proteomes" id="UP000076842"/>
    </source>
</evidence>
<dbReference type="SUPFAM" id="SSF48371">
    <property type="entry name" value="ARM repeat"/>
    <property type="match status" value="1"/>
</dbReference>
<evidence type="ECO:0000256" key="1">
    <source>
        <dbReference type="ARBA" id="ARBA00004123"/>
    </source>
</evidence>
<organism evidence="6 7">
    <name type="scientific">Calocera cornea HHB12733</name>
    <dbReference type="NCBI Taxonomy" id="1353952"/>
    <lineage>
        <taxon>Eukaryota</taxon>
        <taxon>Fungi</taxon>
        <taxon>Dikarya</taxon>
        <taxon>Basidiomycota</taxon>
        <taxon>Agaricomycotina</taxon>
        <taxon>Dacrymycetes</taxon>
        <taxon>Dacrymycetales</taxon>
        <taxon>Dacrymycetaceae</taxon>
        <taxon>Calocera</taxon>
    </lineage>
</organism>
<dbReference type="OrthoDB" id="361693at2759"/>
<keyword evidence="3" id="KW-0813">Transport</keyword>
<evidence type="ECO:0000256" key="3">
    <source>
        <dbReference type="ARBA" id="ARBA00022448"/>
    </source>
</evidence>
<dbReference type="GO" id="GO:0005635">
    <property type="term" value="C:nuclear envelope"/>
    <property type="evidence" value="ECO:0007669"/>
    <property type="project" value="TreeGrafter"/>
</dbReference>
<dbReference type="InterPro" id="IPR058669">
    <property type="entry name" value="TPR_IPO7/11-like"/>
</dbReference>
<comment type="subcellular location">
    <subcellularLocation>
        <location evidence="1">Nucleus</location>
    </subcellularLocation>
</comment>
<dbReference type="STRING" id="1353952.A0A165DQ08"/>
<evidence type="ECO:0000313" key="6">
    <source>
        <dbReference type="EMBL" id="KZT53287.1"/>
    </source>
</evidence>
<comment type="similarity">
    <text evidence="2">Belongs to the importin beta family.</text>
</comment>
<dbReference type="PANTHER" id="PTHR10997">
    <property type="entry name" value="IMPORTIN-7, 8, 11"/>
    <property type="match status" value="1"/>
</dbReference>
<protein>
    <submittedName>
        <fullName evidence="6">ARM repeat-containing protein</fullName>
    </submittedName>
</protein>
<name>A0A165DQ08_9BASI</name>
<dbReference type="InterPro" id="IPR001494">
    <property type="entry name" value="Importin-beta_N"/>
</dbReference>
<dbReference type="Pfam" id="PF03810">
    <property type="entry name" value="IBN_N"/>
    <property type="match status" value="1"/>
</dbReference>
<reference evidence="6 7" key="1">
    <citation type="journal article" date="2016" name="Mol. Biol. Evol.">
        <title>Comparative Genomics of Early-Diverging Mushroom-Forming Fungi Provides Insights into the Origins of Lignocellulose Decay Capabilities.</title>
        <authorList>
            <person name="Nagy L.G."/>
            <person name="Riley R."/>
            <person name="Tritt A."/>
            <person name="Adam C."/>
            <person name="Daum C."/>
            <person name="Floudas D."/>
            <person name="Sun H."/>
            <person name="Yadav J.S."/>
            <person name="Pangilinan J."/>
            <person name="Larsson K.H."/>
            <person name="Matsuura K."/>
            <person name="Barry K."/>
            <person name="Labutti K."/>
            <person name="Kuo R."/>
            <person name="Ohm R.A."/>
            <person name="Bhattacharya S.S."/>
            <person name="Shirouzu T."/>
            <person name="Yoshinaga Y."/>
            <person name="Martin F.M."/>
            <person name="Grigoriev I.V."/>
            <person name="Hibbett D.S."/>
        </authorList>
    </citation>
    <scope>NUCLEOTIDE SEQUENCE [LARGE SCALE GENOMIC DNA]</scope>
    <source>
        <strain evidence="6 7">HHB12733</strain>
    </source>
</reference>
<gene>
    <name evidence="6" type="ORF">CALCODRAFT_486429</name>
</gene>
<keyword evidence="4" id="KW-0539">Nucleus</keyword>
<sequence>MDTLLAHVNVSPGRAPPPQLPHFEPMEVAGTPDLQQQLYQVLSDACSQDPARMMPAAERLPKLEKEQGAFHAIYQIGAEKRVPVPVREMAMIRLKNEMTTHWRSRLLLTEPQKAECRQLAMTFMDEPVDSIFNLNTIVLTKIARFDYPLRWANLVPDLMQLISNSTNARSASGVADPLNTLVLRRSLRALHGVVKEFSTMKLPSQIKVMEELTNTLFQPFMDLWSQFSAYFRAQLEPSTLANPVLAYDLEIAHLAFKSYSKIFAWRWNRSPTQNEHWTDKLTDTMRITVEQFHVLCTMRLHLISTLAQSNPCVLSGPHNTTCSDPGISATLTLLTRHVMVFGKVFRRLCQLKRDNFVTHPSTPHLITFYWSLVTSATQLPAVIDSPFALYPLRLLVQALFLFREFMQDWSLLARRHKVQNLQELLASPDANVSSELREILGAGNVLKSIDLLINQLIPLRPEDLQKWESEPEEWFIAEDGESEQWEYELRGSAERVLMIFVSNFADVAQPELLRMYQQVAGNHDTDLPTILHKESVYCAMNRSVHQLKDNVNFDEMLGSHFVADVQVADAAYSVVKRVIAVIIGKWVYEEAVPAPTPIVWELLLRLLQDQSSSIIVRLSAAGAIRQCTDTLGFKKDVFAPYLRDILAGLVNLFNECENMESKRYATRALAVVIECADDLIMNYAKELCDTIPSMWATADAEQNSLLKADLITIAAKLVGATKANSLYLWPIVIPLVQMGFQTGVATQLDEDALDLWIHALRWTPALIDDQGSSPNLMELLPLLHGLLLNNLDLLGRVLNVVDGYLLVDAPRFLQTNASGLVEGFNKVFKTAIQTNVRDLVASVQIMIRSSPPELWAEPLHTTGFFWNILEDFLASKAKASILNQYLYLIARLSLVNTKAFMMLMEAAANEHHMGLDQLYGDVLQQWWEKFDAVSEPNNRKLLAMGMAALVATGQPVVLRRLTGDIFDMWLSVLGELEEAWKNDELDAQHPLYIREDSKEWACVNLPEECEGTLEQGRREQLNATDPVTTERLGPYIKLQLDFAAQACPGGPGEFQNRYIAGANPLVTNQLYKYLGIIG</sequence>
<dbReference type="Gene3D" id="1.25.10.10">
    <property type="entry name" value="Leucine-rich Repeat Variant"/>
    <property type="match status" value="1"/>
</dbReference>
<evidence type="ECO:0000256" key="2">
    <source>
        <dbReference type="ARBA" id="ARBA00007991"/>
    </source>
</evidence>
<dbReference type="InParanoid" id="A0A165DQ08"/>
<accession>A0A165DQ08</accession>
<dbReference type="PANTHER" id="PTHR10997:SF7">
    <property type="entry name" value="IMPORTIN-11"/>
    <property type="match status" value="1"/>
</dbReference>
<feature type="domain" description="Importin N-terminal" evidence="5">
    <location>
        <begin position="56"/>
        <end position="126"/>
    </location>
</feature>
<dbReference type="FunCoup" id="A0A165DQ08">
    <property type="interactions" value="576"/>
</dbReference>
<dbReference type="GO" id="GO:0005829">
    <property type="term" value="C:cytosol"/>
    <property type="evidence" value="ECO:0007669"/>
    <property type="project" value="TreeGrafter"/>
</dbReference>
<dbReference type="PROSITE" id="PS50166">
    <property type="entry name" value="IMPORTIN_B_NT"/>
    <property type="match status" value="1"/>
</dbReference>
<proteinExistence type="inferred from homology"/>
<dbReference type="GO" id="GO:0031267">
    <property type="term" value="F:small GTPase binding"/>
    <property type="evidence" value="ECO:0007669"/>
    <property type="project" value="InterPro"/>
</dbReference>
<evidence type="ECO:0000259" key="5">
    <source>
        <dbReference type="PROSITE" id="PS50166"/>
    </source>
</evidence>
<dbReference type="EMBL" id="KV424041">
    <property type="protein sequence ID" value="KZT53287.1"/>
    <property type="molecule type" value="Genomic_DNA"/>
</dbReference>
<dbReference type="InterPro" id="IPR016024">
    <property type="entry name" value="ARM-type_fold"/>
</dbReference>